<organism evidence="1">
    <name type="scientific">marine metagenome</name>
    <dbReference type="NCBI Taxonomy" id="408172"/>
    <lineage>
        <taxon>unclassified sequences</taxon>
        <taxon>metagenomes</taxon>
        <taxon>ecological metagenomes</taxon>
    </lineage>
</organism>
<feature type="non-terminal residue" evidence="1">
    <location>
        <position position="331"/>
    </location>
</feature>
<proteinExistence type="predicted"/>
<gene>
    <name evidence="1" type="ORF">METZ01_LOCUS120139</name>
</gene>
<dbReference type="AlphaFoldDB" id="A0A381XRD2"/>
<name>A0A381XRD2_9ZZZZ</name>
<reference evidence="1" key="1">
    <citation type="submission" date="2018-05" db="EMBL/GenBank/DDBJ databases">
        <authorList>
            <person name="Lanie J.A."/>
            <person name="Ng W.-L."/>
            <person name="Kazmierczak K.M."/>
            <person name="Andrzejewski T.M."/>
            <person name="Davidsen T.M."/>
            <person name="Wayne K.J."/>
            <person name="Tettelin H."/>
            <person name="Glass J.I."/>
            <person name="Rusch D."/>
            <person name="Podicherti R."/>
            <person name="Tsui H.-C.T."/>
            <person name="Winkler M.E."/>
        </authorList>
    </citation>
    <scope>NUCLEOTIDE SEQUENCE</scope>
</reference>
<evidence type="ECO:0000313" key="1">
    <source>
        <dbReference type="EMBL" id="SVA67285.1"/>
    </source>
</evidence>
<accession>A0A381XRD2</accession>
<protein>
    <submittedName>
        <fullName evidence="1">Uncharacterized protein</fullName>
    </submittedName>
</protein>
<sequence>MKQIFIINSDRKSYSSKSISGYKKIYLLKSFEKSLISRNYYNSLYFGFEIFCSGYFNDFWNIIFLVYFQYIHVINPELPLLILQSYQYYKKLEKKIKEKKIDRIKMRNLLELQNHIIFIIKNMINTKNKHISYFIKPNYSNQNTYKYIDQRFILVLFKRFKLLLNKIINHKITFTLTSTEVLKEFFDILGKIMVIDCENSYLIDYPFQISVYHHEKSNKNFKNISQIFWNTILSSSKFNQNIFKQVGCIYKIFQTHNLTKLEKESYIYLTSVLFFVYKVKDVNILKNNKDDYLVIKNFYENIQISLNNKTRRLDYIDITNIKDKNNKKKNK</sequence>
<dbReference type="EMBL" id="UINC01016093">
    <property type="protein sequence ID" value="SVA67285.1"/>
    <property type="molecule type" value="Genomic_DNA"/>
</dbReference>